<dbReference type="InterPro" id="IPR050246">
    <property type="entry name" value="Class_II_FBP_aldolase"/>
</dbReference>
<accession>A0A090RZS5</accession>
<dbReference type="PANTHER" id="PTHR30304:SF0">
    <property type="entry name" value="D-TAGATOSE-1,6-BISPHOSPHATE ALDOLASE SUBUNIT GATY-RELATED"/>
    <property type="match status" value="1"/>
</dbReference>
<dbReference type="PANTHER" id="PTHR30304">
    <property type="entry name" value="D-TAGATOSE-1,6-BISPHOSPHATE ALDOLASE"/>
    <property type="match status" value="1"/>
</dbReference>
<dbReference type="EC" id="4.1.2.40" evidence="4"/>
<dbReference type="Pfam" id="PF01116">
    <property type="entry name" value="F_bP_aldolase"/>
    <property type="match status" value="1"/>
</dbReference>
<dbReference type="InterPro" id="IPR013785">
    <property type="entry name" value="Aldolase_TIM"/>
</dbReference>
<dbReference type="NCBIfam" id="NF006626">
    <property type="entry name" value="PRK09195.1"/>
    <property type="match status" value="1"/>
</dbReference>
<feature type="binding site" evidence="2">
    <location>
        <begin position="210"/>
        <end position="212"/>
    </location>
    <ligand>
        <name>dihydroxyacetone phosphate</name>
        <dbReference type="ChEBI" id="CHEBI:57642"/>
    </ligand>
</feature>
<dbReference type="GO" id="GO:0005829">
    <property type="term" value="C:cytosol"/>
    <property type="evidence" value="ECO:0007669"/>
    <property type="project" value="TreeGrafter"/>
</dbReference>
<keyword evidence="3" id="KW-0479">Metal-binding</keyword>
<comment type="cofactor">
    <cofactor evidence="3">
        <name>Zn(2+)</name>
        <dbReference type="ChEBI" id="CHEBI:29105"/>
    </cofactor>
    <text evidence="3">Binds 2 Zn(2+) ions per subunit. One is catalytic and the other provides a structural contribution.</text>
</comment>
<feature type="binding site" evidence="2">
    <location>
        <begin position="231"/>
        <end position="234"/>
    </location>
    <ligand>
        <name>dihydroxyacetone phosphate</name>
        <dbReference type="ChEBI" id="CHEBI:57642"/>
    </ligand>
</feature>
<dbReference type="STRING" id="990268.JCM19235_3808"/>
<feature type="active site" description="Proton donor" evidence="1">
    <location>
        <position position="83"/>
    </location>
</feature>
<dbReference type="GO" id="GO:0009025">
    <property type="term" value="F:tagatose-bisphosphate aldolase activity"/>
    <property type="evidence" value="ECO:0007669"/>
    <property type="project" value="UniProtKB-EC"/>
</dbReference>
<dbReference type="EMBL" id="BBMR01000006">
    <property type="protein sequence ID" value="GAL20806.1"/>
    <property type="molecule type" value="Genomic_DNA"/>
</dbReference>
<protein>
    <submittedName>
        <fullName evidence="4">Tagatose 1,6-bisphosphate aldolase</fullName>
        <ecNumber evidence="4">4.1.2.40</ecNumber>
    </submittedName>
</protein>
<evidence type="ECO:0000256" key="2">
    <source>
        <dbReference type="PIRSR" id="PIRSR001359-2"/>
    </source>
</evidence>
<evidence type="ECO:0000256" key="1">
    <source>
        <dbReference type="PIRSR" id="PIRSR001359-1"/>
    </source>
</evidence>
<evidence type="ECO:0000313" key="5">
    <source>
        <dbReference type="Proteomes" id="UP000029228"/>
    </source>
</evidence>
<feature type="binding site" evidence="3">
    <location>
        <position position="209"/>
    </location>
    <ligand>
        <name>Zn(2+)</name>
        <dbReference type="ChEBI" id="CHEBI:29105"/>
        <label>1</label>
        <note>catalytic</note>
    </ligand>
</feature>
<reference evidence="4 5" key="2">
    <citation type="submission" date="2014-09" db="EMBL/GenBank/DDBJ databases">
        <authorList>
            <consortium name="NBRP consortium"/>
            <person name="Sawabe T."/>
            <person name="Meirelles P."/>
            <person name="Nakanishi M."/>
            <person name="Sayaka M."/>
            <person name="Hattori M."/>
            <person name="Ohkuma M."/>
        </authorList>
    </citation>
    <scope>NUCLEOTIDE SEQUENCE [LARGE SCALE GENOMIC DNA]</scope>
    <source>
        <strain evidence="5">JCM19235</strain>
    </source>
</reference>
<feature type="binding site" evidence="3">
    <location>
        <position position="105"/>
    </location>
    <ligand>
        <name>Zn(2+)</name>
        <dbReference type="ChEBI" id="CHEBI:29105"/>
        <label>2</label>
    </ligand>
</feature>
<feature type="binding site" evidence="3">
    <location>
        <position position="135"/>
    </location>
    <ligand>
        <name>Zn(2+)</name>
        <dbReference type="ChEBI" id="CHEBI:29105"/>
        <label>2</label>
    </ligand>
</feature>
<dbReference type="SUPFAM" id="SSF51569">
    <property type="entry name" value="Aldolase"/>
    <property type="match status" value="1"/>
</dbReference>
<dbReference type="PIRSF" id="PIRSF001359">
    <property type="entry name" value="F_bP_aldolase_II"/>
    <property type="match status" value="1"/>
</dbReference>
<dbReference type="Gene3D" id="3.20.20.70">
    <property type="entry name" value="Aldolase class I"/>
    <property type="match status" value="1"/>
</dbReference>
<keyword evidence="3" id="KW-0862">Zinc</keyword>
<evidence type="ECO:0000256" key="3">
    <source>
        <dbReference type="PIRSR" id="PIRSR001359-3"/>
    </source>
</evidence>
<keyword evidence="4" id="KW-0456">Lyase</keyword>
<dbReference type="NCBIfam" id="TIGR00167">
    <property type="entry name" value="cbbA"/>
    <property type="match status" value="1"/>
</dbReference>
<dbReference type="CDD" id="cd00947">
    <property type="entry name" value="TBP_aldolase_IIB"/>
    <property type="match status" value="1"/>
</dbReference>
<feature type="binding site" evidence="3">
    <location>
        <position position="84"/>
    </location>
    <ligand>
        <name>Zn(2+)</name>
        <dbReference type="ChEBI" id="CHEBI:29105"/>
        <label>1</label>
        <note>catalytic</note>
    </ligand>
</feature>
<dbReference type="OrthoDB" id="9803995at2"/>
<feature type="binding site" evidence="2">
    <location>
        <position position="182"/>
    </location>
    <ligand>
        <name>dihydroxyacetone phosphate</name>
        <dbReference type="ChEBI" id="CHEBI:57642"/>
    </ligand>
</feature>
<dbReference type="AlphaFoldDB" id="A0A090RZS5"/>
<evidence type="ECO:0000313" key="4">
    <source>
        <dbReference type="EMBL" id="GAL20806.1"/>
    </source>
</evidence>
<dbReference type="GO" id="GO:0008270">
    <property type="term" value="F:zinc ion binding"/>
    <property type="evidence" value="ECO:0007669"/>
    <property type="project" value="InterPro"/>
</dbReference>
<dbReference type="NCBIfam" id="NF009374">
    <property type="entry name" value="PRK12737.1"/>
    <property type="match status" value="1"/>
</dbReference>
<dbReference type="Proteomes" id="UP000029228">
    <property type="component" value="Unassembled WGS sequence"/>
</dbReference>
<name>A0A090RZS5_9VIBR</name>
<dbReference type="InterPro" id="IPR000771">
    <property type="entry name" value="FBA_II"/>
</dbReference>
<organism evidence="4 5">
    <name type="scientific">Vibrio maritimus</name>
    <dbReference type="NCBI Taxonomy" id="990268"/>
    <lineage>
        <taxon>Bacteria</taxon>
        <taxon>Pseudomonadati</taxon>
        <taxon>Pseudomonadota</taxon>
        <taxon>Gammaproteobacteria</taxon>
        <taxon>Vibrionales</taxon>
        <taxon>Vibrionaceae</taxon>
        <taxon>Vibrio</taxon>
    </lineage>
</organism>
<feature type="binding site" evidence="3">
    <location>
        <position position="181"/>
    </location>
    <ligand>
        <name>Zn(2+)</name>
        <dbReference type="ChEBI" id="CHEBI:29105"/>
        <label>1</label>
        <note>catalytic</note>
    </ligand>
</feature>
<dbReference type="GO" id="GO:0005975">
    <property type="term" value="P:carbohydrate metabolic process"/>
    <property type="evidence" value="ECO:0007669"/>
    <property type="project" value="InterPro"/>
</dbReference>
<comment type="caution">
    <text evidence="4">The sequence shown here is derived from an EMBL/GenBank/DDBJ whole genome shotgun (WGS) entry which is preliminary data.</text>
</comment>
<keyword evidence="5" id="KW-1185">Reference proteome</keyword>
<reference evidence="4 5" key="1">
    <citation type="submission" date="2014-09" db="EMBL/GenBank/DDBJ databases">
        <title>Vibrio maritimus JCM 19235. (C45) whole genome shotgun sequence.</title>
        <authorList>
            <person name="Sawabe T."/>
            <person name="Meirelles P."/>
            <person name="Nakanishi M."/>
            <person name="Sayaka M."/>
            <person name="Hattori M."/>
            <person name="Ohkuma M."/>
        </authorList>
    </citation>
    <scope>NUCLEOTIDE SEQUENCE [LARGE SCALE GENOMIC DNA]</scope>
    <source>
        <strain evidence="5">JCM19235</strain>
    </source>
</reference>
<proteinExistence type="predicted"/>
<sequence length="299" mass="33022">MNNIINSNYWLRQARRDGYAIPAFNFHNLETVQVILDTAKSLESPVILAGTPGTYGYGGSRELLHMVNAAARERNMQVVVHLDHHHDLNDIREKVRLGIRSAMIDGSALPLQENIALTREAVQICHAYGCSVEAEIGQLVGQEDDLIVESVNDPYTHPEDAKLLVEQTDVDSLAIAIGTAHGMYKEEPKLDFERLERIASMIDTPLVLHGASGVASRDVQRCIDLGIAKVNVATELKIAYSDALKVVLKEQPGVNDPRVYNELPKSAMAKVVEEKIMMCRSKVDSSSHVMSKAVPHCYS</sequence>
<gene>
    <name evidence="4" type="ORF">JCM19235_3808</name>
</gene>